<sequence length="159" mass="18234">MTVKEQISILYKMRFLGDNDDGIEVFEDILTELFYRGTNDIIPDLCTIFEDDIAEPSAGDDLIKTIFYIVERNGLEDGLYKLAISISKMLPHAEFWAERIHGTLLNSKGLVAPYIKALENVDSSTKQIIKEILLVIKEDDPDLYLEKVNLIIERIRLIE</sequence>
<reference evidence="2 3" key="1">
    <citation type="submission" date="2023-03" db="EMBL/GenBank/DDBJ databases">
        <title>Bacillus Genome Sequencing.</title>
        <authorList>
            <person name="Dunlap C."/>
        </authorList>
    </citation>
    <scope>NUCLEOTIDE SEQUENCE [LARGE SCALE GENOMIC DNA]</scope>
    <source>
        <strain evidence="2 3">NRS-1717</strain>
    </source>
</reference>
<dbReference type="EMBL" id="JARTFS010000012">
    <property type="protein sequence ID" value="MED4402571.1"/>
    <property type="molecule type" value="Genomic_DNA"/>
</dbReference>
<comment type="caution">
    <text evidence="2">The sequence shown here is derived from an EMBL/GenBank/DDBJ whole genome shotgun (WGS) entry which is preliminary data.</text>
</comment>
<name>A0ABU6NZW1_9BACI</name>
<dbReference type="GeneID" id="301140490"/>
<dbReference type="Proteomes" id="UP001342826">
    <property type="component" value="Unassembled WGS sequence"/>
</dbReference>
<dbReference type="InterPro" id="IPR029084">
    <property type="entry name" value="Imm30"/>
</dbReference>
<organism evidence="2 3">
    <name type="scientific">Metabacillus fastidiosus</name>
    <dbReference type="NCBI Taxonomy" id="1458"/>
    <lineage>
        <taxon>Bacteria</taxon>
        <taxon>Bacillati</taxon>
        <taxon>Bacillota</taxon>
        <taxon>Bacilli</taxon>
        <taxon>Bacillales</taxon>
        <taxon>Bacillaceae</taxon>
        <taxon>Metabacillus</taxon>
    </lineage>
</organism>
<dbReference type="Pfam" id="PF15565">
    <property type="entry name" value="Imm30"/>
    <property type="match status" value="1"/>
</dbReference>
<accession>A0ABU6NZW1</accession>
<gene>
    <name evidence="2" type="ORF">P9271_14735</name>
</gene>
<dbReference type="RefSeq" id="WP_066227444.1">
    <property type="nucleotide sequence ID" value="NZ_JARTFQ010000005.1"/>
</dbReference>
<keyword evidence="3" id="KW-1185">Reference proteome</keyword>
<evidence type="ECO:0000259" key="1">
    <source>
        <dbReference type="Pfam" id="PF15565"/>
    </source>
</evidence>
<protein>
    <submittedName>
        <fullName evidence="2">Imm30 family immunity protein</fullName>
    </submittedName>
</protein>
<evidence type="ECO:0000313" key="3">
    <source>
        <dbReference type="Proteomes" id="UP001342826"/>
    </source>
</evidence>
<evidence type="ECO:0000313" key="2">
    <source>
        <dbReference type="EMBL" id="MED4402571.1"/>
    </source>
</evidence>
<proteinExistence type="predicted"/>
<feature type="domain" description="Immunity protein 30" evidence="1">
    <location>
        <begin position="21"/>
        <end position="108"/>
    </location>
</feature>